<evidence type="ECO:0000313" key="3">
    <source>
        <dbReference type="EMBL" id="RRN45601.1"/>
    </source>
</evidence>
<gene>
    <name evidence="3" type="ORF">EHV23_05410</name>
</gene>
<protein>
    <recommendedName>
        <fullName evidence="5">DUF3617 family protein</fullName>
    </recommendedName>
</protein>
<feature type="signal peptide" evidence="2">
    <location>
        <begin position="1"/>
        <end position="16"/>
    </location>
</feature>
<accession>A0A3R8T3Q1</accession>
<proteinExistence type="predicted"/>
<dbReference type="Proteomes" id="UP000270261">
    <property type="component" value="Unassembled WGS sequence"/>
</dbReference>
<dbReference type="AlphaFoldDB" id="A0A3R8T3Q1"/>
<dbReference type="Pfam" id="PF12276">
    <property type="entry name" value="DUF3617"/>
    <property type="match status" value="1"/>
</dbReference>
<sequence length="199" mass="21565">MPAMLAGLFVALPAAAADGDGDGDAPLRSEVVTPPDAAPSPAGRLDHPRRRPGLWEIRNSASEQLGLEPVKLCVGDQTDTPEHHLDRQVGKRGACTLGAFRREGLGWVADSVCRDTGRSTIVSQSTVSGDLQSHYRIDTVVFYSPPLPNNRREDREYTEARWLRACPSNQKPADLTIPGMGVLNMLDGGLRPESPHTHE</sequence>
<organism evidence="3 4">
    <name type="scientific">Lautropia dentalis</name>
    <dbReference type="NCBI Taxonomy" id="2490857"/>
    <lineage>
        <taxon>Bacteria</taxon>
        <taxon>Pseudomonadati</taxon>
        <taxon>Pseudomonadota</taxon>
        <taxon>Betaproteobacteria</taxon>
        <taxon>Burkholderiales</taxon>
        <taxon>Burkholderiaceae</taxon>
        <taxon>Lautropia</taxon>
    </lineage>
</organism>
<feature type="region of interest" description="Disordered" evidence="1">
    <location>
        <begin position="18"/>
        <end position="50"/>
    </location>
</feature>
<reference evidence="3 4" key="1">
    <citation type="submission" date="2018-11" db="EMBL/GenBank/DDBJ databases">
        <title>Genome sequencing of Lautropia sp. KCOM 2505 (= ChDC F240).</title>
        <authorList>
            <person name="Kook J.-K."/>
            <person name="Park S.-N."/>
            <person name="Lim Y.K."/>
        </authorList>
    </citation>
    <scope>NUCLEOTIDE SEQUENCE [LARGE SCALE GENOMIC DNA]</scope>
    <source>
        <strain evidence="3 4">KCOM 2505</strain>
    </source>
</reference>
<evidence type="ECO:0000256" key="1">
    <source>
        <dbReference type="SAM" id="MobiDB-lite"/>
    </source>
</evidence>
<dbReference type="InterPro" id="IPR022061">
    <property type="entry name" value="DUF3617"/>
</dbReference>
<dbReference type="OrthoDB" id="9181580at2"/>
<name>A0A3R8T3Q1_9BURK</name>
<keyword evidence="2" id="KW-0732">Signal</keyword>
<feature type="chain" id="PRO_5018605239" description="DUF3617 family protein" evidence="2">
    <location>
        <begin position="17"/>
        <end position="199"/>
    </location>
</feature>
<evidence type="ECO:0008006" key="5">
    <source>
        <dbReference type="Google" id="ProtNLM"/>
    </source>
</evidence>
<keyword evidence="4" id="KW-1185">Reference proteome</keyword>
<comment type="caution">
    <text evidence="3">The sequence shown here is derived from an EMBL/GenBank/DDBJ whole genome shotgun (WGS) entry which is preliminary data.</text>
</comment>
<evidence type="ECO:0000313" key="4">
    <source>
        <dbReference type="Proteomes" id="UP000270261"/>
    </source>
</evidence>
<evidence type="ECO:0000256" key="2">
    <source>
        <dbReference type="SAM" id="SignalP"/>
    </source>
</evidence>
<dbReference type="EMBL" id="RRUE01000001">
    <property type="protein sequence ID" value="RRN45601.1"/>
    <property type="molecule type" value="Genomic_DNA"/>
</dbReference>